<organism evidence="2 3">
    <name type="scientific">Trichuris muris</name>
    <name type="common">Mouse whipworm</name>
    <dbReference type="NCBI Taxonomy" id="70415"/>
    <lineage>
        <taxon>Eukaryota</taxon>
        <taxon>Metazoa</taxon>
        <taxon>Ecdysozoa</taxon>
        <taxon>Nematoda</taxon>
        <taxon>Enoplea</taxon>
        <taxon>Dorylaimia</taxon>
        <taxon>Trichinellida</taxon>
        <taxon>Trichuridae</taxon>
        <taxon>Trichuris</taxon>
    </lineage>
</organism>
<evidence type="ECO:0000313" key="3">
    <source>
        <dbReference type="WBParaSite" id="TMUE_3000013897.1"/>
    </source>
</evidence>
<dbReference type="WBParaSite" id="TMUE_3000013897.1">
    <property type="protein sequence ID" value="TMUE_3000013897.1"/>
    <property type="gene ID" value="WBGene00292518"/>
</dbReference>
<name>A0A5S6R3X7_TRIMR</name>
<proteinExistence type="predicted"/>
<dbReference type="AlphaFoldDB" id="A0A5S6R3X7"/>
<sequence>MERDQSVFRSIRDYWSSLTFNLAVKAGINGRNALKFSVIVLEPLHRLLDAPSVRGCLLWESRVVIPKKVQRSILEVLHQAHPGMARMEAHLEATCATASSPAEILLRRRPKSLQDNLHLDLLTSAVKAQEEDAINLAERSGQKAQSFKESDKVWARKFQAHSTGPTGVVQEVIYPQSYWVELPLQNLRWRRSIDHLRSRAFEGATELADGERRTAGWDSAPEPVRVGIPEKEAEPGRQEPFSKDKEPKVPCVPPTPLVAPGATKISLRGVAERRPVLQTGTTGADSSAAAIFRTLRYLAAEEQKKQQNSMNLSR</sequence>
<keyword evidence="2" id="KW-1185">Reference proteome</keyword>
<evidence type="ECO:0000256" key="1">
    <source>
        <dbReference type="SAM" id="MobiDB-lite"/>
    </source>
</evidence>
<dbReference type="Proteomes" id="UP000046395">
    <property type="component" value="Unassembled WGS sequence"/>
</dbReference>
<accession>A0A5S6R3X7</accession>
<evidence type="ECO:0000313" key="2">
    <source>
        <dbReference type="Proteomes" id="UP000046395"/>
    </source>
</evidence>
<dbReference type="PANTHER" id="PTHR37984">
    <property type="entry name" value="PROTEIN CBG26694"/>
    <property type="match status" value="1"/>
</dbReference>
<dbReference type="PANTHER" id="PTHR37984:SF5">
    <property type="entry name" value="PROTEIN NYNRIN-LIKE"/>
    <property type="match status" value="1"/>
</dbReference>
<feature type="region of interest" description="Disordered" evidence="1">
    <location>
        <begin position="229"/>
        <end position="257"/>
    </location>
</feature>
<reference evidence="3" key="1">
    <citation type="submission" date="2019-12" db="UniProtKB">
        <authorList>
            <consortium name="WormBaseParasite"/>
        </authorList>
    </citation>
    <scope>IDENTIFICATION</scope>
</reference>
<dbReference type="InterPro" id="IPR050951">
    <property type="entry name" value="Retrovirus_Pol_polyprotein"/>
</dbReference>
<feature type="compositionally biased region" description="Basic and acidic residues" evidence="1">
    <location>
        <begin position="229"/>
        <end position="248"/>
    </location>
</feature>
<protein>
    <submittedName>
        <fullName evidence="3">Uncharacterized protein</fullName>
    </submittedName>
</protein>